<evidence type="ECO:0000313" key="12">
    <source>
        <dbReference type="EMBL" id="CAF4142142.1"/>
    </source>
</evidence>
<organism evidence="7 17">
    <name type="scientific">Rotaria socialis</name>
    <dbReference type="NCBI Taxonomy" id="392032"/>
    <lineage>
        <taxon>Eukaryota</taxon>
        <taxon>Metazoa</taxon>
        <taxon>Spiralia</taxon>
        <taxon>Gnathifera</taxon>
        <taxon>Rotifera</taxon>
        <taxon>Eurotatoria</taxon>
        <taxon>Bdelloidea</taxon>
        <taxon>Philodinida</taxon>
        <taxon>Philodinidae</taxon>
        <taxon>Rotaria</taxon>
    </lineage>
</organism>
<evidence type="ECO:0000256" key="2">
    <source>
        <dbReference type="ARBA" id="ARBA00022692"/>
    </source>
</evidence>
<evidence type="ECO:0000313" key="14">
    <source>
        <dbReference type="EMBL" id="CAF4428193.1"/>
    </source>
</evidence>
<comment type="caution">
    <text evidence="7">The sequence shown here is derived from an EMBL/GenBank/DDBJ whole genome shotgun (WGS) entry which is preliminary data.</text>
</comment>
<evidence type="ECO:0000259" key="6">
    <source>
        <dbReference type="PROSITE" id="PS50856"/>
    </source>
</evidence>
<dbReference type="Proteomes" id="UP000663825">
    <property type="component" value="Unassembled WGS sequence"/>
</dbReference>
<keyword evidence="18" id="KW-1185">Reference proteome</keyword>
<evidence type="ECO:0000313" key="7">
    <source>
        <dbReference type="EMBL" id="CAF3308936.1"/>
    </source>
</evidence>
<dbReference type="Proteomes" id="UP000663862">
    <property type="component" value="Unassembled WGS sequence"/>
</dbReference>
<dbReference type="AlphaFoldDB" id="A0A817SS93"/>
<evidence type="ECO:0000256" key="3">
    <source>
        <dbReference type="ARBA" id="ARBA00022989"/>
    </source>
</evidence>
<accession>A0A817SS93</accession>
<dbReference type="EMBL" id="CAJOBO010000896">
    <property type="protein sequence ID" value="CAF4307814.1"/>
    <property type="molecule type" value="Genomic_DNA"/>
</dbReference>
<keyword evidence="2" id="KW-0812">Transmembrane</keyword>
<dbReference type="PANTHER" id="PTHR13802">
    <property type="entry name" value="MUCIN 4-RELATED"/>
    <property type="match status" value="1"/>
</dbReference>
<dbReference type="InterPro" id="IPR005533">
    <property type="entry name" value="AMOP_dom"/>
</dbReference>
<dbReference type="InterPro" id="IPR051495">
    <property type="entry name" value="Epithelial_Barrier/Signaling"/>
</dbReference>
<dbReference type="OrthoDB" id="9995012at2759"/>
<evidence type="ECO:0000256" key="1">
    <source>
        <dbReference type="ARBA" id="ARBA00004370"/>
    </source>
</evidence>
<dbReference type="Proteomes" id="UP000663833">
    <property type="component" value="Unassembled WGS sequence"/>
</dbReference>
<dbReference type="EMBL" id="CAJOBS010000156">
    <property type="protein sequence ID" value="CAF4509958.1"/>
    <property type="molecule type" value="Genomic_DNA"/>
</dbReference>
<sequence length="192" mass="21177">MKFLSVLIFALLLIIHVNSQPIDESNDEEFAQRMKSARALADCKNWHGKEPEASVHLAKILSAPCSIPPTFPPNLKDGWTTDPGCDAKKQPNTCSYHVGAWGCYRHSFKNTGPGAQACYDRKGNWLSDTWQGAGTLDAETALGSIFQQLRHYTADVVPYDNCCKSSGLPQPSTCNLYFEKRPTGICEIKPAV</sequence>
<dbReference type="Proteomes" id="UP000663838">
    <property type="component" value="Unassembled WGS sequence"/>
</dbReference>
<evidence type="ECO:0000313" key="18">
    <source>
        <dbReference type="Proteomes" id="UP000663873"/>
    </source>
</evidence>
<dbReference type="EMBL" id="CAJNYT010000035">
    <property type="protein sequence ID" value="CAF3308936.1"/>
    <property type="molecule type" value="Genomic_DNA"/>
</dbReference>
<evidence type="ECO:0000313" key="15">
    <source>
        <dbReference type="EMBL" id="CAF4502967.1"/>
    </source>
</evidence>
<dbReference type="EMBL" id="CAJOBQ010000871">
    <property type="protein sequence ID" value="CAF4428193.1"/>
    <property type="molecule type" value="Genomic_DNA"/>
</dbReference>
<evidence type="ECO:0000256" key="4">
    <source>
        <dbReference type="ARBA" id="ARBA00023136"/>
    </source>
</evidence>
<dbReference type="PANTHER" id="PTHR13802:SF52">
    <property type="entry name" value="MUCIN-4"/>
    <property type="match status" value="1"/>
</dbReference>
<evidence type="ECO:0000313" key="13">
    <source>
        <dbReference type="EMBL" id="CAF4307814.1"/>
    </source>
</evidence>
<evidence type="ECO:0000313" key="11">
    <source>
        <dbReference type="EMBL" id="CAF3785868.1"/>
    </source>
</evidence>
<dbReference type="Proteomes" id="UP000663869">
    <property type="component" value="Unassembled WGS sequence"/>
</dbReference>
<dbReference type="EMBL" id="CAJNYD010002539">
    <property type="protein sequence ID" value="CAF3425869.1"/>
    <property type="molecule type" value="Genomic_DNA"/>
</dbReference>
<evidence type="ECO:0000313" key="9">
    <source>
        <dbReference type="EMBL" id="CAF3440775.1"/>
    </source>
</evidence>
<evidence type="ECO:0000313" key="16">
    <source>
        <dbReference type="EMBL" id="CAF4509958.1"/>
    </source>
</evidence>
<dbReference type="EMBL" id="CAJNYV010005856">
    <property type="protein sequence ID" value="CAF3785868.1"/>
    <property type="molecule type" value="Genomic_DNA"/>
</dbReference>
<dbReference type="Proteomes" id="UP000663873">
    <property type="component" value="Unassembled WGS sequence"/>
</dbReference>
<dbReference type="Pfam" id="PF03782">
    <property type="entry name" value="AMOP"/>
    <property type="match status" value="1"/>
</dbReference>
<proteinExistence type="predicted"/>
<dbReference type="EMBL" id="CAJOBR010000384">
    <property type="protein sequence ID" value="CAF4502967.1"/>
    <property type="molecule type" value="Genomic_DNA"/>
</dbReference>
<dbReference type="PROSITE" id="PS50856">
    <property type="entry name" value="AMOP"/>
    <property type="match status" value="1"/>
</dbReference>
<comment type="subcellular location">
    <subcellularLocation>
        <location evidence="1">Membrane</location>
    </subcellularLocation>
</comment>
<dbReference type="GO" id="GO:0016020">
    <property type="term" value="C:membrane"/>
    <property type="evidence" value="ECO:0007669"/>
    <property type="project" value="UniProtKB-SubCell"/>
</dbReference>
<name>A0A817SS93_9BILA</name>
<gene>
    <name evidence="10" type="ORF">FME351_LOCUS32249</name>
    <name evidence="7" type="ORF">GRG538_LOCUS1309</name>
    <name evidence="13" type="ORF">HFQ381_LOCUS13965</name>
    <name evidence="11" type="ORF">KIK155_LOCUS31599</name>
    <name evidence="8" type="ORF">LUA448_LOCUS19887</name>
    <name evidence="15" type="ORF">QYT958_LOCUS4837</name>
    <name evidence="9" type="ORF">TIS948_LOCUS31172</name>
    <name evidence="16" type="ORF">TOA249_LOCUS4175</name>
    <name evidence="14" type="ORF">TSG867_LOCUS15115</name>
    <name evidence="12" type="ORF">UJA718_LOCUS2960</name>
</gene>
<dbReference type="Proteomes" id="UP000663848">
    <property type="component" value="Unassembled WGS sequence"/>
</dbReference>
<keyword evidence="4" id="KW-0472">Membrane</keyword>
<keyword evidence="3" id="KW-1133">Transmembrane helix</keyword>
<evidence type="ECO:0000313" key="17">
    <source>
        <dbReference type="Proteomes" id="UP000663872"/>
    </source>
</evidence>
<dbReference type="SMART" id="SM00723">
    <property type="entry name" value="AMOP"/>
    <property type="match status" value="1"/>
</dbReference>
<dbReference type="Proteomes" id="UP000663872">
    <property type="component" value="Unassembled WGS sequence"/>
</dbReference>
<evidence type="ECO:0000256" key="5">
    <source>
        <dbReference type="SAM" id="SignalP"/>
    </source>
</evidence>
<dbReference type="Proteomes" id="UP000663851">
    <property type="component" value="Unassembled WGS sequence"/>
</dbReference>
<feature type="signal peptide" evidence="5">
    <location>
        <begin position="1"/>
        <end position="19"/>
    </location>
</feature>
<feature type="domain" description="AMOP" evidence="6">
    <location>
        <begin position="35"/>
        <end position="181"/>
    </location>
</feature>
<evidence type="ECO:0000313" key="8">
    <source>
        <dbReference type="EMBL" id="CAF3425869.1"/>
    </source>
</evidence>
<dbReference type="EMBL" id="CAJNYU010004616">
    <property type="protein sequence ID" value="CAF3776311.1"/>
    <property type="molecule type" value="Genomic_DNA"/>
</dbReference>
<dbReference type="EMBL" id="CAJOBP010000211">
    <property type="protein sequence ID" value="CAF4142142.1"/>
    <property type="molecule type" value="Genomic_DNA"/>
</dbReference>
<evidence type="ECO:0000313" key="10">
    <source>
        <dbReference type="EMBL" id="CAF3776311.1"/>
    </source>
</evidence>
<reference evidence="7" key="1">
    <citation type="submission" date="2021-02" db="EMBL/GenBank/DDBJ databases">
        <authorList>
            <person name="Nowell W R."/>
        </authorList>
    </citation>
    <scope>NUCLEOTIDE SEQUENCE</scope>
</reference>
<keyword evidence="5" id="KW-0732">Signal</keyword>
<dbReference type="EMBL" id="CAJNXB010005680">
    <property type="protein sequence ID" value="CAF3440775.1"/>
    <property type="molecule type" value="Genomic_DNA"/>
</dbReference>
<dbReference type="Proteomes" id="UP000663865">
    <property type="component" value="Unassembled WGS sequence"/>
</dbReference>
<feature type="chain" id="PRO_5035690539" description="AMOP domain-containing protein" evidence="5">
    <location>
        <begin position="20"/>
        <end position="192"/>
    </location>
</feature>
<protein>
    <recommendedName>
        <fullName evidence="6">AMOP domain-containing protein</fullName>
    </recommendedName>
</protein>